<comment type="pathway">
    <text evidence="7">Cofactor biosynthesis; adenosylcobalamin biosynthesis; cob(II)yrinate a,c-diamide from sirohydrochlorin (anaerobic route): step 10/10.</text>
</comment>
<dbReference type="Pfam" id="PF01656">
    <property type="entry name" value="CbiA"/>
    <property type="match status" value="1"/>
</dbReference>
<evidence type="ECO:0000256" key="6">
    <source>
        <dbReference type="ARBA" id="ARBA00022962"/>
    </source>
</evidence>
<dbReference type="Gene3D" id="3.40.50.880">
    <property type="match status" value="1"/>
</dbReference>
<dbReference type="RefSeq" id="WP_277444259.1">
    <property type="nucleotide sequence ID" value="NZ_JAKOAV010000019.1"/>
</dbReference>
<protein>
    <recommendedName>
        <fullName evidence="7">Cobyrinate a,c-diamide synthase</fullName>
        <ecNumber evidence="7">6.3.5.11</ecNumber>
    </recommendedName>
    <alternativeName>
        <fullName evidence="7">Cobyrinic acid a,c-diamide synthetase</fullName>
    </alternativeName>
</protein>
<dbReference type="InterPro" id="IPR004484">
    <property type="entry name" value="CbiA/CobB_synth"/>
</dbReference>
<reference evidence="10" key="1">
    <citation type="submission" date="2022-02" db="EMBL/GenBank/DDBJ databases">
        <authorList>
            <person name="Leng L."/>
        </authorList>
    </citation>
    <scope>NUCLEOTIDE SEQUENCE</scope>
    <source>
        <strain evidence="10">JI</strain>
    </source>
</reference>
<dbReference type="SUPFAM" id="SSF52540">
    <property type="entry name" value="P-loop containing nucleoside triphosphate hydrolases"/>
    <property type="match status" value="1"/>
</dbReference>
<evidence type="ECO:0000256" key="3">
    <source>
        <dbReference type="ARBA" id="ARBA00022741"/>
    </source>
</evidence>
<dbReference type="NCBIfam" id="TIGR00379">
    <property type="entry name" value="cobB"/>
    <property type="match status" value="1"/>
</dbReference>
<evidence type="ECO:0000259" key="9">
    <source>
        <dbReference type="Pfam" id="PF07685"/>
    </source>
</evidence>
<comment type="function">
    <text evidence="7">Catalyzes the ATP-dependent amidation of the two carboxylate groups at positions a and c of cobyrinate, using either L-glutamine or ammonia as the nitrogen source.</text>
</comment>
<dbReference type="InterPro" id="IPR029062">
    <property type="entry name" value="Class_I_gatase-like"/>
</dbReference>
<keyword evidence="7" id="KW-0169">Cobalamin biosynthesis</keyword>
<evidence type="ECO:0000259" key="8">
    <source>
        <dbReference type="Pfam" id="PF01656"/>
    </source>
</evidence>
<dbReference type="SUPFAM" id="SSF52317">
    <property type="entry name" value="Class I glutamine amidotransferase-like"/>
    <property type="match status" value="1"/>
</dbReference>
<comment type="domain">
    <text evidence="7">Comprises of two domains. The C-terminal domain contains the binding site for glutamine and catalyzes the hydrolysis of this substrate to glutamate and ammonia. The N-terminal domain is anticipated to bind ATP and cobyrinate and catalyzes the ultimate synthesis of the diamide product. The ammonia produced via the glutaminase domain is probably translocated to the adjacent domain via a molecular tunnel, where it reacts with an activated intermediate.</text>
</comment>
<keyword evidence="2 7" id="KW-0436">Ligase</keyword>
<evidence type="ECO:0000313" key="10">
    <source>
        <dbReference type="EMBL" id="MDF9408853.1"/>
    </source>
</evidence>
<feature type="domain" description="CobB/CobQ-like glutamine amidotransferase" evidence="9">
    <location>
        <begin position="251"/>
        <end position="438"/>
    </location>
</feature>
<dbReference type="Pfam" id="PF07685">
    <property type="entry name" value="GATase_3"/>
    <property type="match status" value="1"/>
</dbReference>
<dbReference type="InterPro" id="IPR011698">
    <property type="entry name" value="GATase_3"/>
</dbReference>
<comment type="catalytic activity">
    <reaction evidence="7">
        <text>cob(II)yrinate + 2 L-glutamine + 2 ATP + 2 H2O = cob(II)yrinate a,c diamide + 2 L-glutamate + 2 ADP + 2 phosphate + 2 H(+)</text>
        <dbReference type="Rhea" id="RHEA:26289"/>
        <dbReference type="ChEBI" id="CHEBI:15377"/>
        <dbReference type="ChEBI" id="CHEBI:15378"/>
        <dbReference type="ChEBI" id="CHEBI:29985"/>
        <dbReference type="ChEBI" id="CHEBI:30616"/>
        <dbReference type="ChEBI" id="CHEBI:43474"/>
        <dbReference type="ChEBI" id="CHEBI:58359"/>
        <dbReference type="ChEBI" id="CHEBI:58537"/>
        <dbReference type="ChEBI" id="CHEBI:58894"/>
        <dbReference type="ChEBI" id="CHEBI:456216"/>
        <dbReference type="EC" id="6.3.5.11"/>
    </reaction>
</comment>
<keyword evidence="3 7" id="KW-0547">Nucleotide-binding</keyword>
<dbReference type="Proteomes" id="UP001154312">
    <property type="component" value="Unassembled WGS sequence"/>
</dbReference>
<comment type="miscellaneous">
    <text evidence="7">The a and c carboxylates of cobyrinate are activated for nucleophilic attack via formation of a phosphorylated intermediate by ATP. CbiA catalyzes first the amidation of the c-carboxylate, and then that of the a-carboxylate.</text>
</comment>
<evidence type="ECO:0000256" key="5">
    <source>
        <dbReference type="ARBA" id="ARBA00022842"/>
    </source>
</evidence>
<evidence type="ECO:0000313" key="11">
    <source>
        <dbReference type="Proteomes" id="UP001154312"/>
    </source>
</evidence>
<keyword evidence="11" id="KW-1185">Reference proteome</keyword>
<organism evidence="10 11">
    <name type="scientific">Pelotomaculum isophthalicicum JI</name>
    <dbReference type="NCBI Taxonomy" id="947010"/>
    <lineage>
        <taxon>Bacteria</taxon>
        <taxon>Bacillati</taxon>
        <taxon>Bacillota</taxon>
        <taxon>Clostridia</taxon>
        <taxon>Eubacteriales</taxon>
        <taxon>Desulfotomaculaceae</taxon>
        <taxon>Pelotomaculum</taxon>
    </lineage>
</organism>
<comment type="caution">
    <text evidence="10">The sequence shown here is derived from an EMBL/GenBank/DDBJ whole genome shotgun (WGS) entry which is preliminary data.</text>
</comment>
<dbReference type="GO" id="GO:0005524">
    <property type="term" value="F:ATP binding"/>
    <property type="evidence" value="ECO:0007669"/>
    <property type="project" value="UniProtKB-UniRule"/>
</dbReference>
<dbReference type="Gene3D" id="3.40.50.300">
    <property type="entry name" value="P-loop containing nucleotide triphosphate hydrolases"/>
    <property type="match status" value="2"/>
</dbReference>
<dbReference type="InterPro" id="IPR002586">
    <property type="entry name" value="CobQ/CobB/MinD/ParA_Nub-bd_dom"/>
</dbReference>
<dbReference type="AlphaFoldDB" id="A0A9X4H4M2"/>
<keyword evidence="6 7" id="KW-0315">Glutamine amidotransferase</keyword>
<dbReference type="PROSITE" id="PS51274">
    <property type="entry name" value="GATASE_COBBQ"/>
    <property type="match status" value="1"/>
</dbReference>
<dbReference type="EMBL" id="JAKOAV010000019">
    <property type="protein sequence ID" value="MDF9408853.1"/>
    <property type="molecule type" value="Genomic_DNA"/>
</dbReference>
<dbReference type="NCBIfam" id="NF002204">
    <property type="entry name" value="PRK01077.1"/>
    <property type="match status" value="1"/>
</dbReference>
<accession>A0A9X4H4M2</accession>
<feature type="site" description="Increases nucleophilicity of active site Cys" evidence="7">
    <location>
        <position position="432"/>
    </location>
</feature>
<dbReference type="EC" id="6.3.5.11" evidence="7"/>
<feature type="active site" description="Nucleophile" evidence="7">
    <location>
        <position position="333"/>
    </location>
</feature>
<gene>
    <name evidence="7" type="primary">cbiA</name>
    <name evidence="10" type="ORF">L7E55_10880</name>
</gene>
<dbReference type="GO" id="GO:0009236">
    <property type="term" value="P:cobalamin biosynthetic process"/>
    <property type="evidence" value="ECO:0007669"/>
    <property type="project" value="UniProtKB-UniRule"/>
</dbReference>
<dbReference type="PANTHER" id="PTHR43873">
    <property type="entry name" value="COBYRINATE A,C-DIAMIDE SYNTHASE"/>
    <property type="match status" value="1"/>
</dbReference>
<evidence type="ECO:0000256" key="7">
    <source>
        <dbReference type="HAMAP-Rule" id="MF_00027"/>
    </source>
</evidence>
<sequence>MVQARVVIAGVKSGAGKTTVATGLMAALARRGLQVQGFKVGPDYIDPGYHTAVTGRPSRNIDSFLLPEETIRELYLRAAATADIGIIEGVMGLYDGRAGSGAGSTAEVARILKSPVLLVLDAASLGQSAAAMVLGYARYDPRVNITGVILNRVAGERHREILQKAIEEATGIPVVGCLEREADLEMPSRHLGLTPAVEMEDLDKVLDRLAYIVGKALDLDRIITLAERAEELSPPERPLFALLPVTGRLPVAVALDAAFNFYYRDALDYLESRGADLLPFSPLTDTRFPAGAAGLIIGGGFPEMFLPELSNNTTLHEDIRQKAAGGLPIYAECGGLMYLCRAIKDLDGKRWPMAGLVPAVCGMQKRLAGMGYREAVTHGSSILGPAGLTVKGHEFHYSRLEVEEGYAWAYRLTDNNRLEGYASGSVLASYLHLHWAGSPAAANNFLAKCRAYAGS</sequence>
<dbReference type="InterPro" id="IPR027417">
    <property type="entry name" value="P-loop_NTPase"/>
</dbReference>
<evidence type="ECO:0000256" key="4">
    <source>
        <dbReference type="ARBA" id="ARBA00022840"/>
    </source>
</evidence>
<keyword evidence="5 7" id="KW-0460">Magnesium</keyword>
<evidence type="ECO:0000256" key="1">
    <source>
        <dbReference type="ARBA" id="ARBA00001946"/>
    </source>
</evidence>
<dbReference type="CDD" id="cd05388">
    <property type="entry name" value="CobB_N"/>
    <property type="match status" value="1"/>
</dbReference>
<name>A0A9X4H4M2_9FIRM</name>
<evidence type="ECO:0000256" key="2">
    <source>
        <dbReference type="ARBA" id="ARBA00022598"/>
    </source>
</evidence>
<dbReference type="PANTHER" id="PTHR43873:SF1">
    <property type="entry name" value="COBYRINATE A,C-DIAMIDE SYNTHASE"/>
    <property type="match status" value="1"/>
</dbReference>
<proteinExistence type="inferred from homology"/>
<dbReference type="HAMAP" id="MF_00027">
    <property type="entry name" value="CobB_CbiA"/>
    <property type="match status" value="1"/>
</dbReference>
<comment type="similarity">
    <text evidence="7">Belongs to the CobB/CbiA family.</text>
</comment>
<keyword evidence="4 7" id="KW-0067">ATP-binding</keyword>
<comment type="cofactor">
    <cofactor evidence="1 7">
        <name>Mg(2+)</name>
        <dbReference type="ChEBI" id="CHEBI:18420"/>
    </cofactor>
</comment>
<feature type="domain" description="CobQ/CobB/MinD/ParA nucleotide binding" evidence="8">
    <location>
        <begin position="6"/>
        <end position="191"/>
    </location>
</feature>
<dbReference type="CDD" id="cd03130">
    <property type="entry name" value="GATase1_CobB"/>
    <property type="match status" value="1"/>
</dbReference>
<dbReference type="GO" id="GO:0042242">
    <property type="term" value="F:cobyrinic acid a,c-diamide synthase activity"/>
    <property type="evidence" value="ECO:0007669"/>
    <property type="project" value="UniProtKB-UniRule"/>
</dbReference>